<evidence type="ECO:0000313" key="1">
    <source>
        <dbReference type="EMBL" id="KAI4296911.1"/>
    </source>
</evidence>
<comment type="caution">
    <text evidence="1">The sequence shown here is derived from an EMBL/GenBank/DDBJ whole genome shotgun (WGS) entry which is preliminary data.</text>
</comment>
<evidence type="ECO:0000313" key="2">
    <source>
        <dbReference type="Proteomes" id="UP000828941"/>
    </source>
</evidence>
<sequence>MKHLIAICIFFFSACALPAMSRTLHEASVVNKHEQWMVQYGRSYADDTEKEKRFKIFMENLEYTENFNKAENKSYKMGLNQFSDLTTEEFIASYTGLMIWSIPRSSKNESFKPLILDDVPASLDWRDKGAVTPVKAQGLCGSCWAFAAVGAVEGVVQIKTGNLTSLSEQQLIDCATNGGNDGCGGGWMDNAFQYIINSYGIASEAEYTYKAVEGACDRASAALIAAQISGYEDVAANNEEQLLQAVINQPVSVAISVNDNFRQYAGGVFTGPCDTTLNHGVTLIGYGTSDDGTKYWLLKNSWGENWGEGGYMKLLRDSGNPEGLCGIAMRASYPTK</sequence>
<reference evidence="1 2" key="1">
    <citation type="journal article" date="2022" name="DNA Res.">
        <title>Chromosomal-level genome assembly of the orchid tree Bauhinia variegata (Leguminosae; Cercidoideae) supports the allotetraploid origin hypothesis of Bauhinia.</title>
        <authorList>
            <person name="Zhong Y."/>
            <person name="Chen Y."/>
            <person name="Zheng D."/>
            <person name="Pang J."/>
            <person name="Liu Y."/>
            <person name="Luo S."/>
            <person name="Meng S."/>
            <person name="Qian L."/>
            <person name="Wei D."/>
            <person name="Dai S."/>
            <person name="Zhou R."/>
        </authorList>
    </citation>
    <scope>NUCLEOTIDE SEQUENCE [LARGE SCALE GENOMIC DNA]</scope>
    <source>
        <strain evidence="1">BV-YZ2020</strain>
    </source>
</reference>
<protein>
    <submittedName>
        <fullName evidence="1">Uncharacterized protein</fullName>
    </submittedName>
</protein>
<proteinExistence type="predicted"/>
<accession>A0ACB9KIC4</accession>
<name>A0ACB9KIC4_BAUVA</name>
<gene>
    <name evidence="1" type="ORF">L6164_036830</name>
</gene>
<dbReference type="EMBL" id="CM039439">
    <property type="protein sequence ID" value="KAI4296911.1"/>
    <property type="molecule type" value="Genomic_DNA"/>
</dbReference>
<keyword evidence="2" id="KW-1185">Reference proteome</keyword>
<dbReference type="Proteomes" id="UP000828941">
    <property type="component" value="Chromosome 14"/>
</dbReference>
<organism evidence="1 2">
    <name type="scientific">Bauhinia variegata</name>
    <name type="common">Purple orchid tree</name>
    <name type="synonym">Phanera variegata</name>
    <dbReference type="NCBI Taxonomy" id="167791"/>
    <lineage>
        <taxon>Eukaryota</taxon>
        <taxon>Viridiplantae</taxon>
        <taxon>Streptophyta</taxon>
        <taxon>Embryophyta</taxon>
        <taxon>Tracheophyta</taxon>
        <taxon>Spermatophyta</taxon>
        <taxon>Magnoliopsida</taxon>
        <taxon>eudicotyledons</taxon>
        <taxon>Gunneridae</taxon>
        <taxon>Pentapetalae</taxon>
        <taxon>rosids</taxon>
        <taxon>fabids</taxon>
        <taxon>Fabales</taxon>
        <taxon>Fabaceae</taxon>
        <taxon>Cercidoideae</taxon>
        <taxon>Cercideae</taxon>
        <taxon>Bauhiniinae</taxon>
        <taxon>Bauhinia</taxon>
    </lineage>
</organism>